<dbReference type="Proteomes" id="UP000886998">
    <property type="component" value="Unassembled WGS sequence"/>
</dbReference>
<evidence type="ECO:0000313" key="2">
    <source>
        <dbReference type="EMBL" id="GFY51990.1"/>
    </source>
</evidence>
<name>A0A8X7C1L5_9ARAC</name>
<feature type="compositionally biased region" description="Basic and acidic residues" evidence="1">
    <location>
        <begin position="17"/>
        <end position="31"/>
    </location>
</feature>
<feature type="compositionally biased region" description="Polar residues" evidence="1">
    <location>
        <begin position="1"/>
        <end position="16"/>
    </location>
</feature>
<sequence>EEENNSTSPQLENQNYSRREATQLNSRRETTRLSNRRKVTQLCAASTPPLQQNRLLLPTCANEKREILRKTGMLFEPHARS</sequence>
<accession>A0A8X7C1L5</accession>
<comment type="caution">
    <text evidence="2">The sequence shown here is derived from an EMBL/GenBank/DDBJ whole genome shotgun (WGS) entry which is preliminary data.</text>
</comment>
<feature type="region of interest" description="Disordered" evidence="1">
    <location>
        <begin position="1"/>
        <end position="38"/>
    </location>
</feature>
<protein>
    <submittedName>
        <fullName evidence="2">Uncharacterized protein</fullName>
    </submittedName>
</protein>
<evidence type="ECO:0000313" key="3">
    <source>
        <dbReference type="Proteomes" id="UP000886998"/>
    </source>
</evidence>
<proteinExistence type="predicted"/>
<dbReference type="EMBL" id="BMAV01008407">
    <property type="protein sequence ID" value="GFY51990.1"/>
    <property type="molecule type" value="Genomic_DNA"/>
</dbReference>
<keyword evidence="3" id="KW-1185">Reference proteome</keyword>
<reference evidence="2" key="1">
    <citation type="submission" date="2020-08" db="EMBL/GenBank/DDBJ databases">
        <title>Multicomponent nature underlies the extraordinary mechanical properties of spider dragline silk.</title>
        <authorList>
            <person name="Kono N."/>
            <person name="Nakamura H."/>
            <person name="Mori M."/>
            <person name="Yoshida Y."/>
            <person name="Ohtoshi R."/>
            <person name="Malay A.D."/>
            <person name="Moran D.A.P."/>
            <person name="Tomita M."/>
            <person name="Numata K."/>
            <person name="Arakawa K."/>
        </authorList>
    </citation>
    <scope>NUCLEOTIDE SEQUENCE</scope>
</reference>
<evidence type="ECO:0000256" key="1">
    <source>
        <dbReference type="SAM" id="MobiDB-lite"/>
    </source>
</evidence>
<organism evidence="2 3">
    <name type="scientific">Trichonephila inaurata madagascariensis</name>
    <dbReference type="NCBI Taxonomy" id="2747483"/>
    <lineage>
        <taxon>Eukaryota</taxon>
        <taxon>Metazoa</taxon>
        <taxon>Ecdysozoa</taxon>
        <taxon>Arthropoda</taxon>
        <taxon>Chelicerata</taxon>
        <taxon>Arachnida</taxon>
        <taxon>Araneae</taxon>
        <taxon>Araneomorphae</taxon>
        <taxon>Entelegynae</taxon>
        <taxon>Araneoidea</taxon>
        <taxon>Nephilidae</taxon>
        <taxon>Trichonephila</taxon>
        <taxon>Trichonephila inaurata</taxon>
    </lineage>
</organism>
<feature type="non-terminal residue" evidence="2">
    <location>
        <position position="1"/>
    </location>
</feature>
<dbReference type="AlphaFoldDB" id="A0A8X7C1L5"/>
<gene>
    <name evidence="2" type="ORF">TNIN_244531</name>
</gene>